<dbReference type="Pfam" id="PF10145">
    <property type="entry name" value="PhageMin_Tail"/>
    <property type="match status" value="1"/>
</dbReference>
<keyword evidence="3" id="KW-1133">Transmembrane helix</keyword>
<reference evidence="5 6" key="1">
    <citation type="submission" date="2018-08" db="EMBL/GenBank/DDBJ databases">
        <title>A genome reference for cultivated species of the human gut microbiota.</title>
        <authorList>
            <person name="Zou Y."/>
            <person name="Xue W."/>
            <person name="Luo G."/>
        </authorList>
    </citation>
    <scope>NUCLEOTIDE SEQUENCE [LARGE SCALE GENOMIC DNA]</scope>
    <source>
        <strain evidence="5 6">AF14-32</strain>
    </source>
</reference>
<gene>
    <name evidence="5" type="ORF">DWW10_20875</name>
</gene>
<sequence>MAGKLSFSIAINLLTEQFKRGANQVKSAFDGMKKQILGFAAILGIGGMGLRNFIETTSAFESSISKLSAILGTTPDKIKALTENAKKLGETTKYTAAEAANLQIELAKLGFTKNEILSATESVLKFAQATDAGLAEAAALAGASLRMFGAEASESKRYVSAMSIATTKSALSFNYLAAALPTVGPVAKAFNFTIEDTMALLGKLADSGFDASSAATATRNILLNLADSGGKLATALGGPVKTLPELVSGLQKLKDKGVDLNTTLQLTDKRSVAAFNAFLQSADSIVPLREAITGVEGDLDQMASTMGDNVKGAMAGLGSAWEALIIKLSESTNGPLKDMINWFTQLLRDIKSGFSGLVAFVITLVSGKLIQVIGGFFKTQWNFITTTVSKAKIAEEQKLLLTQKRIEAEKVLEATKTAYETMENGKRLVSKSQLAKAEKALNAASLAEKRAIDAAKIASDKATALQTTTIWGKTANTIKLAWAKVAITLKLLWSAVWPMALITAIGVVIGKIVNMREEAKRVKNIFSEYEKELQKAGNTSEVSRMQSLLKIMTDRKSKQAEINSAQAELKKIVDGEKLTQEELVKKVKERIALLKEAAMAEAAFSTVGEYTERNAKLAGDAGLSEKAMGRLAKLYAGRMTSKENYHAYLRAQREEAEKSGNRENLNWYKIEDKFPEFYENLKVIDNAIKRGGEHLAQTVTVLDTDDDDPDDDPEQTNLQKAEEEYRASLQKYKNQLESGAITQNKYNEEIDKLNSDTVVKLGGILGKSADANEIYVSALLGTLNPRVTQSAKAQAELSSVQETYTKAAELAKVKLDKKLISEDEYRQAIIDAALAAANSAVSIEKIGDAADNFVKEMQGVIGENLQKNFQMPKLRQRDTTFDYKKTETDKLSEKVDIWIEYRDNLKEKLNGVKDKTSDLAKEIQTELNSAIQNTNDFEKALKIAQVRQDVKDFSKELNESLYSGVKNIASSSDRMVSAFENLRDVMNDVDASGWERIMAVWNAMTNTIDGIMSICKTIETLTELTNKLVKAKEVEAVIDKATADEKVVNAAQGAAATIAEAQVEKSAATTEVAANTAKGASAAGASAASLPFPWNIVAIGGAIAAAIAAFAVIPKFASGGIIAGGPTSGDKILARVNAGEMILNGRQQSNLLEAINSGKLNSMQNQSVSIGFDKVRGSDIYLSLKNYMKSTNKKL</sequence>
<protein>
    <submittedName>
        <fullName evidence="5">Phage tail tape measure protein</fullName>
    </submittedName>
</protein>
<keyword evidence="1" id="KW-1188">Viral release from host cell</keyword>
<keyword evidence="3" id="KW-0812">Transmembrane</keyword>
<evidence type="ECO:0000256" key="1">
    <source>
        <dbReference type="ARBA" id="ARBA00022612"/>
    </source>
</evidence>
<feature type="domain" description="Phage tail tape measure protein" evidence="4">
    <location>
        <begin position="83"/>
        <end position="265"/>
    </location>
</feature>
<feature type="coiled-coil region" evidence="2">
    <location>
        <begin position="512"/>
        <end position="539"/>
    </location>
</feature>
<accession>A0A412XV91</accession>
<dbReference type="RefSeq" id="WP_118487322.1">
    <property type="nucleotide sequence ID" value="NZ_QRZF01000020.1"/>
</dbReference>
<organism evidence="5 6">
    <name type="scientific">Bacteroides intestinalis</name>
    <dbReference type="NCBI Taxonomy" id="329854"/>
    <lineage>
        <taxon>Bacteria</taxon>
        <taxon>Pseudomonadati</taxon>
        <taxon>Bacteroidota</taxon>
        <taxon>Bacteroidia</taxon>
        <taxon>Bacteroidales</taxon>
        <taxon>Bacteroidaceae</taxon>
        <taxon>Bacteroides</taxon>
    </lineage>
</organism>
<dbReference type="EMBL" id="QRZF01000020">
    <property type="protein sequence ID" value="RGV49009.1"/>
    <property type="molecule type" value="Genomic_DNA"/>
</dbReference>
<dbReference type="PANTHER" id="PTHR37813">
    <property type="entry name" value="FELS-2 PROPHAGE PROTEIN"/>
    <property type="match status" value="1"/>
</dbReference>
<feature type="transmembrane region" description="Helical" evidence="3">
    <location>
        <begin position="1092"/>
        <end position="1113"/>
    </location>
</feature>
<proteinExistence type="predicted"/>
<evidence type="ECO:0000256" key="2">
    <source>
        <dbReference type="SAM" id="Coils"/>
    </source>
</evidence>
<comment type="caution">
    <text evidence="5">The sequence shown here is derived from an EMBL/GenBank/DDBJ whole genome shotgun (WGS) entry which is preliminary data.</text>
</comment>
<evidence type="ECO:0000313" key="5">
    <source>
        <dbReference type="EMBL" id="RGV49009.1"/>
    </source>
</evidence>
<dbReference type="Proteomes" id="UP000283850">
    <property type="component" value="Unassembled WGS sequence"/>
</dbReference>
<evidence type="ECO:0000313" key="6">
    <source>
        <dbReference type="Proteomes" id="UP000283850"/>
    </source>
</evidence>
<dbReference type="InterPro" id="IPR010090">
    <property type="entry name" value="Phage_tape_meas"/>
</dbReference>
<keyword evidence="3" id="KW-0472">Membrane</keyword>
<feature type="transmembrane region" description="Helical" evidence="3">
    <location>
        <begin position="491"/>
        <end position="513"/>
    </location>
</feature>
<dbReference type="PANTHER" id="PTHR37813:SF1">
    <property type="entry name" value="FELS-2 PROPHAGE PROTEIN"/>
    <property type="match status" value="1"/>
</dbReference>
<keyword evidence="2" id="KW-0175">Coiled coil</keyword>
<dbReference type="AlphaFoldDB" id="A0A412XV91"/>
<evidence type="ECO:0000259" key="4">
    <source>
        <dbReference type="Pfam" id="PF10145"/>
    </source>
</evidence>
<feature type="transmembrane region" description="Helical" evidence="3">
    <location>
        <begin position="354"/>
        <end position="377"/>
    </location>
</feature>
<name>A0A412XV91_9BACE</name>
<evidence type="ECO:0000256" key="3">
    <source>
        <dbReference type="SAM" id="Phobius"/>
    </source>
</evidence>
<dbReference type="NCBIfam" id="TIGR01760">
    <property type="entry name" value="tape_meas_TP901"/>
    <property type="match status" value="1"/>
</dbReference>